<proteinExistence type="predicted"/>
<keyword evidence="3" id="KW-1185">Reference proteome</keyword>
<feature type="region of interest" description="Disordered" evidence="1">
    <location>
        <begin position="56"/>
        <end position="76"/>
    </location>
</feature>
<name>A0A167DGP3_COLIC</name>
<protein>
    <submittedName>
        <fullName evidence="2">Uncharacterized protein</fullName>
    </submittedName>
</protein>
<sequence>LRSSSVLLKQPTLSRPPRSRLPSAPLSPRPSPSLLPTTSATTPMLTRALLPPALVARSRNAAHAPAAPRRRPRRSWTRRWLTTSSLALTPPARTLLLLRLRPRLPPMATPLWKTRLCREVAVELDLKFLMEAQD</sequence>
<dbReference type="EMBL" id="LFIW01001040">
    <property type="protein sequence ID" value="KZL83854.1"/>
    <property type="molecule type" value="Genomic_DNA"/>
</dbReference>
<evidence type="ECO:0000256" key="1">
    <source>
        <dbReference type="SAM" id="MobiDB-lite"/>
    </source>
</evidence>
<accession>A0A167DGP3</accession>
<reference evidence="2 3" key="1">
    <citation type="submission" date="2015-06" db="EMBL/GenBank/DDBJ databases">
        <title>Survival trade-offs in plant roots during colonization by closely related pathogenic and mutualistic fungi.</title>
        <authorList>
            <person name="Hacquard S."/>
            <person name="Kracher B."/>
            <person name="Hiruma K."/>
            <person name="Weinman A."/>
            <person name="Muench P."/>
            <person name="Garrido Oter R."/>
            <person name="Ver Loren van Themaat E."/>
            <person name="Dallerey J.-F."/>
            <person name="Damm U."/>
            <person name="Henrissat B."/>
            <person name="Lespinet O."/>
            <person name="Thon M."/>
            <person name="Kemen E."/>
            <person name="McHardy A.C."/>
            <person name="Schulze-Lefert P."/>
            <person name="O'Connell R.J."/>
        </authorList>
    </citation>
    <scope>NUCLEOTIDE SEQUENCE [LARGE SCALE GENOMIC DNA]</scope>
    <source>
        <strain evidence="2 3">MAFF 238704</strain>
    </source>
</reference>
<feature type="compositionally biased region" description="Low complexity" evidence="1">
    <location>
        <begin position="11"/>
        <end position="24"/>
    </location>
</feature>
<evidence type="ECO:0000313" key="3">
    <source>
        <dbReference type="Proteomes" id="UP000076584"/>
    </source>
</evidence>
<feature type="compositionally biased region" description="Low complexity" evidence="1">
    <location>
        <begin position="56"/>
        <end position="67"/>
    </location>
</feature>
<gene>
    <name evidence="2" type="ORF">CI238_10330</name>
</gene>
<organism evidence="2 3">
    <name type="scientific">Colletotrichum incanum</name>
    <name type="common">Soybean anthracnose fungus</name>
    <dbReference type="NCBI Taxonomy" id="1573173"/>
    <lineage>
        <taxon>Eukaryota</taxon>
        <taxon>Fungi</taxon>
        <taxon>Dikarya</taxon>
        <taxon>Ascomycota</taxon>
        <taxon>Pezizomycotina</taxon>
        <taxon>Sordariomycetes</taxon>
        <taxon>Hypocreomycetidae</taxon>
        <taxon>Glomerellales</taxon>
        <taxon>Glomerellaceae</taxon>
        <taxon>Colletotrichum</taxon>
        <taxon>Colletotrichum spaethianum species complex</taxon>
    </lineage>
</organism>
<comment type="caution">
    <text evidence="2">The sequence shown here is derived from an EMBL/GenBank/DDBJ whole genome shotgun (WGS) entry which is preliminary data.</text>
</comment>
<feature type="non-terminal residue" evidence="2">
    <location>
        <position position="1"/>
    </location>
</feature>
<feature type="region of interest" description="Disordered" evidence="1">
    <location>
        <begin position="1"/>
        <end position="42"/>
    </location>
</feature>
<dbReference type="AlphaFoldDB" id="A0A167DGP3"/>
<evidence type="ECO:0000313" key="2">
    <source>
        <dbReference type="EMBL" id="KZL83854.1"/>
    </source>
</evidence>
<dbReference type="Proteomes" id="UP000076584">
    <property type="component" value="Unassembled WGS sequence"/>
</dbReference>